<feature type="compositionally biased region" description="Low complexity" evidence="8">
    <location>
        <begin position="101"/>
        <end position="113"/>
    </location>
</feature>
<evidence type="ECO:0000256" key="8">
    <source>
        <dbReference type="SAM" id="MobiDB-lite"/>
    </source>
</evidence>
<feature type="compositionally biased region" description="Polar residues" evidence="8">
    <location>
        <begin position="161"/>
        <end position="170"/>
    </location>
</feature>
<dbReference type="CDD" id="cd22931">
    <property type="entry name" value="HFD_TAF6"/>
    <property type="match status" value="1"/>
</dbReference>
<dbReference type="GO" id="GO:0051123">
    <property type="term" value="P:RNA polymerase II preinitiation complex assembly"/>
    <property type="evidence" value="ECO:0007669"/>
    <property type="project" value="TreeGrafter"/>
</dbReference>
<dbReference type="InterPro" id="IPR009072">
    <property type="entry name" value="Histone-fold"/>
</dbReference>
<comment type="similarity">
    <text evidence="2">Belongs to the TAF6 family.</text>
</comment>
<dbReference type="InterPro" id="IPR004823">
    <property type="entry name" value="TAF_TATA-bd_Histone-like_dom"/>
</dbReference>
<keyword evidence="3" id="KW-0805">Transcription regulation</keyword>
<dbReference type="PANTHER" id="PTHR10221:SF9">
    <property type="entry name" value="TRANSCRIPTION INITIATION FACTOR TFIID SUBUNIT 6"/>
    <property type="match status" value="1"/>
</dbReference>
<dbReference type="GO" id="GO:0016251">
    <property type="term" value="F:RNA polymerase II general transcription initiation factor activity"/>
    <property type="evidence" value="ECO:0007669"/>
    <property type="project" value="InterPro"/>
</dbReference>
<feature type="compositionally biased region" description="Polar residues" evidence="8">
    <location>
        <begin position="452"/>
        <end position="463"/>
    </location>
</feature>
<proteinExistence type="inferred from homology"/>
<evidence type="ECO:0000256" key="3">
    <source>
        <dbReference type="ARBA" id="ARBA00023015"/>
    </source>
</evidence>
<dbReference type="SMART" id="SM00803">
    <property type="entry name" value="TAF"/>
    <property type="match status" value="1"/>
</dbReference>
<evidence type="ECO:0000256" key="7">
    <source>
        <dbReference type="ARBA" id="ARBA00093655"/>
    </source>
</evidence>
<dbReference type="PANTHER" id="PTHR10221">
    <property type="entry name" value="TRANSCRIPTION INITIATION FACTOR TFIID SUBUNIT 6"/>
    <property type="match status" value="1"/>
</dbReference>
<dbReference type="GO" id="GO:0000124">
    <property type="term" value="C:SAGA complex"/>
    <property type="evidence" value="ECO:0007669"/>
    <property type="project" value="InterPro"/>
</dbReference>
<dbReference type="FunFam" id="1.10.20.10:FF:000033">
    <property type="entry name" value="Transcription initiation factor TFIID complex subunit"/>
    <property type="match status" value="1"/>
</dbReference>
<feature type="compositionally biased region" description="Basic and acidic residues" evidence="8">
    <location>
        <begin position="82"/>
        <end position="100"/>
    </location>
</feature>
<comment type="caution">
    <text evidence="10">The sequence shown here is derived from an EMBL/GenBank/DDBJ whole genome shotgun (WGS) entry which is preliminary data.</text>
</comment>
<dbReference type="AlphaFoldDB" id="A0A8I2YFK6"/>
<dbReference type="GO" id="GO:0005669">
    <property type="term" value="C:transcription factor TFIID complex"/>
    <property type="evidence" value="ECO:0007669"/>
    <property type="project" value="InterPro"/>
</dbReference>
<name>A0A8I2YFK6_9AGAM</name>
<dbReference type="OrthoDB" id="361039at2759"/>
<keyword evidence="4" id="KW-0804">Transcription</keyword>
<feature type="region of interest" description="Disordered" evidence="8">
    <location>
        <begin position="147"/>
        <end position="179"/>
    </location>
</feature>
<keyword evidence="5" id="KW-0539">Nucleus</keyword>
<sequence>MLIRSHFPLPLCVFQLVASSGPISISGWFVLGRWTFLRQKDQKWLGEVISETLDRLAELGIVREHRFAMQWCNQRLAPIHQTKERRNDYRRSSRMAEHSRMPSTSSEDPSSDSYKNRHDILDARSPRVRFQGAVRAVIELQRTTSKQARPIRPGLPRRDSWWQTSTSSGFETPASPTPDPGICASRGARVAKVVEELKALELAQEIFPYAALVQHIQFSPNGRCLATSRLVYSYLHCVPRGCRLTSLPIRSPISDMRARVPGLALKIQVMVVYPMGVGVYKADSVKDVAESLGIANLPDAVASALASDAEYRIHQVIEEAARYMRHARRTVLTTTNIDLALRTLNMEPLHGHTPHALSTFQRTLPFPHLASAGPVYFVEDEEIDFDKILREEKITVPRGINWTAYWLAVEGVQPLVPENSQAVPREEPTHAGAESKPPQPGVAVSAPGRQLPQATPQINKTSL</sequence>
<organism evidence="10 11">
    <name type="scientific">Boletus reticuloceps</name>
    <dbReference type="NCBI Taxonomy" id="495285"/>
    <lineage>
        <taxon>Eukaryota</taxon>
        <taxon>Fungi</taxon>
        <taxon>Dikarya</taxon>
        <taxon>Basidiomycota</taxon>
        <taxon>Agaricomycotina</taxon>
        <taxon>Agaricomycetes</taxon>
        <taxon>Agaricomycetidae</taxon>
        <taxon>Boletales</taxon>
        <taxon>Boletineae</taxon>
        <taxon>Boletaceae</taxon>
        <taxon>Boletoideae</taxon>
        <taxon>Boletus</taxon>
    </lineage>
</organism>
<evidence type="ECO:0000256" key="2">
    <source>
        <dbReference type="ARBA" id="ARBA00007688"/>
    </source>
</evidence>
<evidence type="ECO:0000256" key="6">
    <source>
        <dbReference type="ARBA" id="ARBA00076308"/>
    </source>
</evidence>
<protein>
    <recommendedName>
        <fullName evidence="6">TBP-associated factor 6</fullName>
    </recommendedName>
    <alternativeName>
        <fullName evidence="7">Transcription initiation factor TFIID subunit 6</fullName>
    </alternativeName>
</protein>
<dbReference type="Proteomes" id="UP000683000">
    <property type="component" value="Unassembled WGS sequence"/>
</dbReference>
<evidence type="ECO:0000256" key="1">
    <source>
        <dbReference type="ARBA" id="ARBA00004123"/>
    </source>
</evidence>
<dbReference type="InterPro" id="IPR037796">
    <property type="entry name" value="TAF6"/>
</dbReference>
<dbReference type="GO" id="GO:0046982">
    <property type="term" value="F:protein heterodimerization activity"/>
    <property type="evidence" value="ECO:0007669"/>
    <property type="project" value="InterPro"/>
</dbReference>
<reference evidence="10" key="1">
    <citation type="submission" date="2021-03" db="EMBL/GenBank/DDBJ databases">
        <title>Evolutionary innovations through gain and loss of genes in the ectomycorrhizal Boletales.</title>
        <authorList>
            <person name="Wu G."/>
            <person name="Miyauchi S."/>
            <person name="Morin E."/>
            <person name="Yang Z.-L."/>
            <person name="Xu J."/>
            <person name="Martin F.M."/>
        </authorList>
    </citation>
    <scope>NUCLEOTIDE SEQUENCE</scope>
    <source>
        <strain evidence="10">BR01</strain>
    </source>
</reference>
<dbReference type="GO" id="GO:0046695">
    <property type="term" value="C:SLIK (SAGA-like) complex"/>
    <property type="evidence" value="ECO:0007669"/>
    <property type="project" value="InterPro"/>
</dbReference>
<feature type="domain" description="TATA box binding protein associated factor (TAF) histone-like fold" evidence="9">
    <location>
        <begin position="278"/>
        <end position="342"/>
    </location>
</feature>
<evidence type="ECO:0000256" key="5">
    <source>
        <dbReference type="ARBA" id="ARBA00023242"/>
    </source>
</evidence>
<evidence type="ECO:0000259" key="9">
    <source>
        <dbReference type="SMART" id="SM00803"/>
    </source>
</evidence>
<accession>A0A8I2YFK6</accession>
<comment type="subcellular location">
    <subcellularLocation>
        <location evidence="1">Nucleus</location>
    </subcellularLocation>
</comment>
<dbReference type="Gene3D" id="1.10.20.10">
    <property type="entry name" value="Histone, subunit A"/>
    <property type="match status" value="1"/>
</dbReference>
<feature type="region of interest" description="Disordered" evidence="8">
    <location>
        <begin position="422"/>
        <end position="463"/>
    </location>
</feature>
<evidence type="ECO:0000313" key="11">
    <source>
        <dbReference type="Proteomes" id="UP000683000"/>
    </source>
</evidence>
<dbReference type="GO" id="GO:0003713">
    <property type="term" value="F:transcription coactivator activity"/>
    <property type="evidence" value="ECO:0007669"/>
    <property type="project" value="TreeGrafter"/>
</dbReference>
<dbReference type="GO" id="GO:0006325">
    <property type="term" value="P:chromatin organization"/>
    <property type="evidence" value="ECO:0007669"/>
    <property type="project" value="UniProtKB-ARBA"/>
</dbReference>
<evidence type="ECO:0000256" key="4">
    <source>
        <dbReference type="ARBA" id="ARBA00023163"/>
    </source>
</evidence>
<feature type="region of interest" description="Disordered" evidence="8">
    <location>
        <begin position="82"/>
        <end position="117"/>
    </location>
</feature>
<dbReference type="Pfam" id="PF02969">
    <property type="entry name" value="TAF"/>
    <property type="match status" value="1"/>
</dbReference>
<dbReference type="EMBL" id="JAGFBS010000041">
    <property type="protein sequence ID" value="KAG6371024.1"/>
    <property type="molecule type" value="Genomic_DNA"/>
</dbReference>
<gene>
    <name evidence="10" type="ORF">JVT61DRAFT_10747</name>
</gene>
<keyword evidence="11" id="KW-1185">Reference proteome</keyword>
<evidence type="ECO:0000313" key="10">
    <source>
        <dbReference type="EMBL" id="KAG6371024.1"/>
    </source>
</evidence>
<dbReference type="SUPFAM" id="SSF47113">
    <property type="entry name" value="Histone-fold"/>
    <property type="match status" value="1"/>
</dbReference>